<feature type="region of interest" description="Disordered" evidence="2">
    <location>
        <begin position="1602"/>
        <end position="1623"/>
    </location>
</feature>
<dbReference type="Proteomes" id="UP000051494">
    <property type="component" value="Unassembled WGS sequence"/>
</dbReference>
<dbReference type="RefSeq" id="WP_057625402.1">
    <property type="nucleotide sequence ID" value="NZ_LKHV02000002.1"/>
</dbReference>
<dbReference type="EMBL" id="LKHV01000016">
    <property type="protein sequence ID" value="KRG17444.1"/>
    <property type="molecule type" value="Genomic_DNA"/>
</dbReference>
<dbReference type="OrthoDB" id="9816400at2"/>
<dbReference type="InterPro" id="IPR002110">
    <property type="entry name" value="Ankyrin_rpt"/>
</dbReference>
<keyword evidence="5" id="KW-1185">Reference proteome</keyword>
<evidence type="ECO:0000313" key="5">
    <source>
        <dbReference type="Proteomes" id="UP000051494"/>
    </source>
</evidence>
<evidence type="ECO:0000313" key="3">
    <source>
        <dbReference type="EMBL" id="KRG17444.1"/>
    </source>
</evidence>
<reference evidence="3" key="1">
    <citation type="submission" date="2015-09" db="EMBL/GenBank/DDBJ databases">
        <title>Draft Genome Sequences of Two Novel Amoeba-resistant Intranuclear Bacteria, Candidatus Berkiella cookevillensis and Candidatus Berkiella aquae.</title>
        <authorList>
            <person name="Mehari Y.T."/>
            <person name="Arivett B.A."/>
            <person name="Farone A.L."/>
            <person name="Gunderson J.H."/>
            <person name="Farone M.B."/>
        </authorList>
    </citation>
    <scope>NUCLEOTIDE SEQUENCE [LARGE SCALE GENOMIC DNA]</scope>
    <source>
        <strain evidence="3">CC99</strain>
    </source>
</reference>
<dbReference type="STRING" id="437022.CC99x_02305"/>
<feature type="coiled-coil region" evidence="1">
    <location>
        <begin position="1192"/>
        <end position="1256"/>
    </location>
</feature>
<proteinExistence type="predicted"/>
<accession>A0A0Q9YKD2</accession>
<comment type="caution">
    <text evidence="3">The sequence shown here is derived from an EMBL/GenBank/DDBJ whole genome shotgun (WGS) entry which is preliminary data.</text>
</comment>
<reference evidence="4" key="3">
    <citation type="submission" date="2021-06" db="EMBL/GenBank/DDBJ databases">
        <title>Genomic Description and Analysis of Intracellular Bacteria, Candidatus Berkiella cookevillensis and Candidatus Berkiella aquae.</title>
        <authorList>
            <person name="Kidane D.T."/>
            <person name="Mehari Y.T."/>
            <person name="Rice F.C."/>
            <person name="Arivett B.A."/>
            <person name="Farone A.L."/>
            <person name="Berk S.G."/>
            <person name="Farone M.B."/>
        </authorList>
    </citation>
    <scope>NUCLEOTIDE SEQUENCE</scope>
    <source>
        <strain evidence="4">CC99</strain>
    </source>
</reference>
<dbReference type="SUPFAM" id="SSF48403">
    <property type="entry name" value="Ankyrin repeat"/>
    <property type="match status" value="1"/>
</dbReference>
<reference evidence="4" key="2">
    <citation type="journal article" date="2016" name="Genome Announc.">
        <title>Draft Genome Sequences of Two Novel Amoeba-Resistant Intranuclear Bacteria, 'Candidatus Berkiella cookevillensis' and 'Candidatus Berkiella aquae'.</title>
        <authorList>
            <person name="Mehari Y.T."/>
            <person name="Arivett B.A."/>
            <person name="Farone A.L."/>
            <person name="Gunderson J.H."/>
            <person name="Farone M.B."/>
        </authorList>
    </citation>
    <scope>NUCLEOTIDE SEQUENCE</scope>
    <source>
        <strain evidence="4">CC99</strain>
    </source>
</reference>
<dbReference type="EMBL" id="LKHV02000002">
    <property type="protein sequence ID" value="MCS5709795.1"/>
    <property type="molecule type" value="Genomic_DNA"/>
</dbReference>
<evidence type="ECO:0000313" key="4">
    <source>
        <dbReference type="EMBL" id="MCS5709795.1"/>
    </source>
</evidence>
<feature type="compositionally biased region" description="Basic and acidic residues" evidence="2">
    <location>
        <begin position="1602"/>
        <end position="1618"/>
    </location>
</feature>
<dbReference type="InterPro" id="IPR036770">
    <property type="entry name" value="Ankyrin_rpt-contain_sf"/>
</dbReference>
<protein>
    <submittedName>
        <fullName evidence="3">Uncharacterized protein</fullName>
    </submittedName>
</protein>
<dbReference type="SMART" id="SM00248">
    <property type="entry name" value="ANK"/>
    <property type="match status" value="3"/>
</dbReference>
<evidence type="ECO:0000256" key="1">
    <source>
        <dbReference type="SAM" id="Coils"/>
    </source>
</evidence>
<evidence type="ECO:0000256" key="2">
    <source>
        <dbReference type="SAM" id="MobiDB-lite"/>
    </source>
</evidence>
<name>A0A0Q9YKD2_9GAMM</name>
<dbReference type="Gene3D" id="1.25.40.20">
    <property type="entry name" value="Ankyrin repeat-containing domain"/>
    <property type="match status" value="1"/>
</dbReference>
<gene>
    <name evidence="4" type="ORF">CC99x_012885</name>
    <name evidence="3" type="ORF">CC99x_02305</name>
</gene>
<sequence>MTLEKVLLNHSNHAKMIKESFWNLLQDCKHRFNNEVPKHLQSNGQFVREWLANLRLDSNHEFDELFIPNKDIITIYLTSLRTANKSSFIRQYGDKAFKQYVSYQCDVNQCAFVSVQQLEMLCHSFHFNYSVLGYQKPQKSAQLAFKPLLTVVLSNKTQAHWEIMVSHASQWDFKKDTAPSAKLRYFYVQLQSLMSTKIPISHIRLLQNTFREEIKECLLTRKAFEQKIYTVLPVNDWSHNSGLEPFVNILVQSIMQNQAANAKNTKCLNIQSTQGFHDFLEHFRGRYKLDSDLNHQQISEKLRWLLTIYPHPKEHLMIIGPVLRSILNQTEIVPSALTVLEVVRLGHSFQLDLDIYGQHENDARISVFHKIFSHKVGVNGFGLIELSYDNKCFYQISKDEIEGYKEKAIKQGSISHTFAQAENLEIPLRTRLKSLQEKLVDVCRTGFPYVDSARGTNPKIQRTQSLNTTSSIVLNNIISFIQKDDAESLLQTIKNKKISANQIISNKVHALNATVSGNVRGWTLLHYVVYFGAKKCVTELISLNADWKKKAQWEVTDSRYKHLLPKRKYNISSLDLAACLNQRDILSFILGQTKPDTEKLFIQAAYEHACAFHSASALYAFLGFSFVKHSEKAVEAAITQGDLFLLNALLKRRANISKQYQKAEKILLSSHNLIKNNCNREQVAVSNALYNFLSLTQHAKVVSNPKQLKAAFELTSKSSQVIEQAVKGSASEWVHSIVLFQNEFSYLYKLGEAQQKSIHAHFGMIVEPIAKLACTAISQNNTALLNHCFTTRVEFLVYPGQYNPMHCALKKGQYERLRRHYFSLNLQARSSVQLTNNFKKYENAALDEYDRTVRFRIDRQEIKKKIGDRIQKARWYELPKLYIERAGFALKQGQIAIADSLHLKAKHNSHVFNNPIFKYGSPVLQLLPTVGTLATAGPIRFCLDVSKVIAYRNLSYAINRLSSYCGNYVQYAESFVNHAIGLAIMPQYYIASTLVSNAVYYGCMYSGLDRFESLEALAQLCGDQICYRYTNGNSSEILFDERYFMRLNRNLSEVIGENATSWIAPAVYHLEYANQQLNRMIASPGEMLKPYFSASTLPSLTEYLDGFQMSLDELPFAESVKTTTEVLKSAQNYVSEFYKKRQLLEEQLFNYIEESTLDQFGESTFKAERLHAIQLFRTNCMSMETQELVDSIETTSKNLVEANEKLKYANEELIAYQKKPSSDKNDQNLVSLKTAVTDAQDMVSNLQNEVDVSKNKLTEQQGILKEAKEKEEALFKQTEGYRYYEDWQSKVFEAKHGEFDNNLSGAQKDALKQAEQEAFSKSRYYNSDTINQAAELWKESIHAFFEAHKNNFLDTTNIPNTINNIINNAFNLYLGQPNDRNNIAQFCADEIIRYKYPFYPEVGNAVVIEAERQMYFQKITNDTIDGYNKNQDRVERRLYNYIVAKITNTDVKKVHKYHRWEYFVKGPSNEILGKTIGWVPFPDFTGNGTPPKGAGAVGLQFNANRNSANLKLTVNNQPVFTFYDSGKSTGYSLVLPSQKEVSKRIQQNPVVLSSPNTNIEAAAPQSEAFASDENTYGFSLENPYIQAIIDEQRDVLFGLSKKQQEPESKNADCQKEAVEPENQTIPQKQAETNVAFLMQLQYGFRYLKGDRSTEILEWQKNNRKHSPNKVAFYEGVQSATETARHIRLGIFDAAKEFAGAIYELLSTTGDYIESVVPMENTSVTAKVKGYQIGLPLAAAKAVQVLGIFIGEEAARKTMNEELATTKYIRDSINQFVTNFDKMDEHEKVREVSRLISSFAMPGVFAKGISASVRVGEHVIKGVGQVIEQASIRTYHLRPSTIVQRQKLAVQAGVSPSILSQFDTMLAKGTEPRYSFRESTLHQSKPQSYTPGHKAQTQLNHPNINAQWFDTVSAYVTPVEKLTIPKEKALSFMGGKYSSYVLKEDSLLWRAGDSENGFGQFFSNIKPVSEIQARIDRAILPIWPDNGVSILENAYCVKIPKGAVVHIGLTAPQGGMLLGGTQQVYVKKPWEIKGAEIVQVQSLNEGMVWNQKARKAKK</sequence>
<organism evidence="3">
    <name type="scientific">Candidatus Berkiella cookevillensis</name>
    <dbReference type="NCBI Taxonomy" id="437022"/>
    <lineage>
        <taxon>Bacteria</taxon>
        <taxon>Pseudomonadati</taxon>
        <taxon>Pseudomonadota</taxon>
        <taxon>Gammaproteobacteria</taxon>
        <taxon>Candidatus Berkiellales</taxon>
        <taxon>Candidatus Berkiellaceae</taxon>
        <taxon>Candidatus Berkiella</taxon>
    </lineage>
</organism>
<keyword evidence="1" id="KW-0175">Coiled coil</keyword>